<feature type="signal peptide" evidence="3">
    <location>
        <begin position="1"/>
        <end position="37"/>
    </location>
</feature>
<dbReference type="EMBL" id="FNZM01000006">
    <property type="protein sequence ID" value="SEJ59475.1"/>
    <property type="molecule type" value="Genomic_DNA"/>
</dbReference>
<dbReference type="PROSITE" id="PS51257">
    <property type="entry name" value="PROKAR_LIPOPROTEIN"/>
    <property type="match status" value="1"/>
</dbReference>
<comment type="caution">
    <text evidence="4">The sequence shown here is derived from an EMBL/GenBank/DDBJ whole genome shotgun (WGS) entry which is preliminary data.</text>
</comment>
<evidence type="ECO:0000313" key="5">
    <source>
        <dbReference type="Proteomes" id="UP000183529"/>
    </source>
</evidence>
<sequence>MPSRPPPFRASSLRMHCLLAVAALCAGALSGCTLYRAQPLPAAASMTTQDTLGHLQIDPAKMPLPELAAQRFDPSDGFDIEEVAMLAVANNPDLKLARDDLGIAQAQAFSAGLLPDPQIAVSSDYPGALGLSRAFSYGLSMDVMAIVTRGANKQAADATVRKTDLGLLWQEWQVIAQAKQLYVKTRFQNDALPLLAKQADLTQTRYERIAHAASEHNVTADSASAALTASEDARKQYADLLRAHEQTHHDLNALLGLAPDVTLPLADTAQADPAAPLADATLDAAVAALPQRRPDLIALQAGYEAQEQKYRAAILNQFPSLSVGFTRQRDTSEIYTSGFAINLTLPVFNRNRGNIAIEQATRQRLADEYRTRLDTAAADIAHLRADDAIAAQQLAQDEAALPELDRAAAHAQDAYARHDIALGQYVDAQSAALTRRLDAATAREALAEQRIGLQALLGSAIPDPYGSSAPTRAPAPAPAQQTGSAPTTLTVAR</sequence>
<evidence type="ECO:0000256" key="2">
    <source>
        <dbReference type="SAM" id="MobiDB-lite"/>
    </source>
</evidence>
<dbReference type="Gene3D" id="1.20.1600.10">
    <property type="entry name" value="Outer membrane efflux proteins (OEP)"/>
    <property type="match status" value="1"/>
</dbReference>
<feature type="region of interest" description="Disordered" evidence="2">
    <location>
        <begin position="464"/>
        <end position="493"/>
    </location>
</feature>
<name>A0AAQ1GEV3_9BURK</name>
<organism evidence="4 5">
    <name type="scientific">Paraburkholderia tropica</name>
    <dbReference type="NCBI Taxonomy" id="92647"/>
    <lineage>
        <taxon>Bacteria</taxon>
        <taxon>Pseudomonadati</taxon>
        <taxon>Pseudomonadota</taxon>
        <taxon>Betaproteobacteria</taxon>
        <taxon>Burkholderiales</taxon>
        <taxon>Burkholderiaceae</taxon>
        <taxon>Paraburkholderia</taxon>
    </lineage>
</organism>
<dbReference type="AlphaFoldDB" id="A0AAQ1GEV3"/>
<dbReference type="PANTHER" id="PTHR30203:SF24">
    <property type="entry name" value="BLR4935 PROTEIN"/>
    <property type="match status" value="1"/>
</dbReference>
<dbReference type="PANTHER" id="PTHR30203">
    <property type="entry name" value="OUTER MEMBRANE CATION EFFLUX PROTEIN"/>
    <property type="match status" value="1"/>
</dbReference>
<dbReference type="GO" id="GO:0015562">
    <property type="term" value="F:efflux transmembrane transporter activity"/>
    <property type="evidence" value="ECO:0007669"/>
    <property type="project" value="InterPro"/>
</dbReference>
<dbReference type="RefSeq" id="WP_244144352.1">
    <property type="nucleotide sequence ID" value="NZ_CADFGN010000006.1"/>
</dbReference>
<feature type="compositionally biased region" description="Low complexity" evidence="2">
    <location>
        <begin position="466"/>
        <end position="493"/>
    </location>
</feature>
<gene>
    <name evidence="4" type="ORF">SAMN05216550_106132</name>
</gene>
<accession>A0AAQ1GEV3</accession>
<evidence type="ECO:0000256" key="3">
    <source>
        <dbReference type="SAM" id="SignalP"/>
    </source>
</evidence>
<dbReference type="InterPro" id="IPR003423">
    <property type="entry name" value="OMP_efflux"/>
</dbReference>
<evidence type="ECO:0000256" key="1">
    <source>
        <dbReference type="ARBA" id="ARBA00007613"/>
    </source>
</evidence>
<comment type="similarity">
    <text evidence="1">Belongs to the outer membrane factor (OMF) (TC 1.B.17) family.</text>
</comment>
<reference evidence="4 5" key="1">
    <citation type="submission" date="2016-10" db="EMBL/GenBank/DDBJ databases">
        <authorList>
            <person name="Varghese N."/>
            <person name="Submissions S."/>
        </authorList>
    </citation>
    <scope>NUCLEOTIDE SEQUENCE [LARGE SCALE GENOMIC DNA]</scope>
    <source>
        <strain evidence="4 5">LMG 22274</strain>
    </source>
</reference>
<protein>
    <submittedName>
        <fullName evidence="4">Outer membrane protein TolC</fullName>
    </submittedName>
</protein>
<dbReference type="Pfam" id="PF02321">
    <property type="entry name" value="OEP"/>
    <property type="match status" value="1"/>
</dbReference>
<dbReference type="Proteomes" id="UP000183529">
    <property type="component" value="Unassembled WGS sequence"/>
</dbReference>
<proteinExistence type="inferred from homology"/>
<dbReference type="InterPro" id="IPR010131">
    <property type="entry name" value="MdtP/NodT-like"/>
</dbReference>
<feature type="chain" id="PRO_5042961980" evidence="3">
    <location>
        <begin position="38"/>
        <end position="493"/>
    </location>
</feature>
<keyword evidence="3" id="KW-0732">Signal</keyword>
<evidence type="ECO:0000313" key="4">
    <source>
        <dbReference type="EMBL" id="SEJ59475.1"/>
    </source>
</evidence>
<dbReference type="SUPFAM" id="SSF56954">
    <property type="entry name" value="Outer membrane efflux proteins (OEP)"/>
    <property type="match status" value="1"/>
</dbReference>